<evidence type="ECO:0000256" key="1">
    <source>
        <dbReference type="SAM" id="MobiDB-lite"/>
    </source>
</evidence>
<feature type="region of interest" description="Disordered" evidence="1">
    <location>
        <begin position="192"/>
        <end position="284"/>
    </location>
</feature>
<protein>
    <submittedName>
        <fullName evidence="3">Uncharacterized protein isoform X4</fullName>
    </submittedName>
</protein>
<dbReference type="Proteomes" id="UP001652628">
    <property type="component" value="Chromosome 2L"/>
</dbReference>
<dbReference type="GeneID" id="108021208"/>
<accession>A0AB39ZZY8</accession>
<dbReference type="AlphaFoldDB" id="A0AB39ZZY8"/>
<organism evidence="2 3">
    <name type="scientific">Drosophila suzukii</name>
    <name type="common">Spotted-wing drosophila fruit fly</name>
    <dbReference type="NCBI Taxonomy" id="28584"/>
    <lineage>
        <taxon>Eukaryota</taxon>
        <taxon>Metazoa</taxon>
        <taxon>Ecdysozoa</taxon>
        <taxon>Arthropoda</taxon>
        <taxon>Hexapoda</taxon>
        <taxon>Insecta</taxon>
        <taxon>Pterygota</taxon>
        <taxon>Neoptera</taxon>
        <taxon>Endopterygota</taxon>
        <taxon>Diptera</taxon>
        <taxon>Brachycera</taxon>
        <taxon>Muscomorpha</taxon>
        <taxon>Ephydroidea</taxon>
        <taxon>Drosophilidae</taxon>
        <taxon>Drosophila</taxon>
        <taxon>Sophophora</taxon>
    </lineage>
</organism>
<feature type="compositionally biased region" description="Basic and acidic residues" evidence="1">
    <location>
        <begin position="257"/>
        <end position="268"/>
    </location>
</feature>
<sequence length="284" mass="31487">MYSRPLEVITVFSKQPCFYLSVFYAYHVERIELSYQPRSGRHFSVIWGGICICFTRSLEDQFGSVLDQLRARSSSPSSADGAPTRSTFRLGVLYTCHSRVLAGKQSGAVVCQQTGLVRWQEGDTWRDSLCLSSVRCLVLWTPTWICEDYAVAPGETPRQAAQWRCRGHILADGQRLHPIYLELSVPHHLPADPAGKGAPLSHRRLQSQQGAELHLQHAAAHLPKGARCPPVPDHGSPGLPLHRQDAGERALPGGTRGGDRQRVDRPDLPAHATGARHNERGFRP</sequence>
<keyword evidence="2" id="KW-1185">Reference proteome</keyword>
<name>A0AB39ZZY8_DROSZ</name>
<dbReference type="RefSeq" id="XP_036668827.3">
    <property type="nucleotide sequence ID" value="XM_036812932.3"/>
</dbReference>
<evidence type="ECO:0000313" key="2">
    <source>
        <dbReference type="Proteomes" id="UP001652628"/>
    </source>
</evidence>
<evidence type="ECO:0000313" key="3">
    <source>
        <dbReference type="RefSeq" id="XP_036668827.3"/>
    </source>
</evidence>
<reference evidence="3" key="1">
    <citation type="submission" date="2025-08" db="UniProtKB">
        <authorList>
            <consortium name="RefSeq"/>
        </authorList>
    </citation>
    <scope>IDENTIFICATION</scope>
</reference>
<feature type="compositionally biased region" description="Low complexity" evidence="1">
    <location>
        <begin position="208"/>
        <end position="222"/>
    </location>
</feature>
<proteinExistence type="predicted"/>
<gene>
    <name evidence="3" type="primary">LOC108021208</name>
</gene>